<reference evidence="11" key="1">
    <citation type="submission" date="2023-06" db="EMBL/GenBank/DDBJ databases">
        <authorList>
            <person name="Delattre M."/>
        </authorList>
    </citation>
    <scope>NUCLEOTIDE SEQUENCE</scope>
    <source>
        <strain evidence="11">AF72</strain>
    </source>
</reference>
<feature type="compositionally biased region" description="Low complexity" evidence="9">
    <location>
        <begin position="134"/>
        <end position="145"/>
    </location>
</feature>
<dbReference type="SMART" id="SM00355">
    <property type="entry name" value="ZnF_C2H2"/>
    <property type="match status" value="7"/>
</dbReference>
<dbReference type="Gene3D" id="3.30.160.60">
    <property type="entry name" value="Classic Zinc Finger"/>
    <property type="match status" value="2"/>
</dbReference>
<organism evidence="11 12">
    <name type="scientific">Mesorhabditis spiculigera</name>
    <dbReference type="NCBI Taxonomy" id="96644"/>
    <lineage>
        <taxon>Eukaryota</taxon>
        <taxon>Metazoa</taxon>
        <taxon>Ecdysozoa</taxon>
        <taxon>Nematoda</taxon>
        <taxon>Chromadorea</taxon>
        <taxon>Rhabditida</taxon>
        <taxon>Rhabditina</taxon>
        <taxon>Rhabditomorpha</taxon>
        <taxon>Rhabditoidea</taxon>
        <taxon>Rhabditidae</taxon>
        <taxon>Mesorhabditinae</taxon>
        <taxon>Mesorhabditis</taxon>
    </lineage>
</organism>
<feature type="coiled-coil region" evidence="8">
    <location>
        <begin position="699"/>
        <end position="783"/>
    </location>
</feature>
<dbReference type="InterPro" id="IPR036236">
    <property type="entry name" value="Znf_C2H2_sf"/>
</dbReference>
<keyword evidence="8" id="KW-0175">Coiled coil</keyword>
<evidence type="ECO:0000256" key="5">
    <source>
        <dbReference type="ARBA" id="ARBA00022833"/>
    </source>
</evidence>
<dbReference type="Proteomes" id="UP001177023">
    <property type="component" value="Unassembled WGS sequence"/>
</dbReference>
<keyword evidence="6" id="KW-0539">Nucleus</keyword>
<feature type="compositionally biased region" description="Acidic residues" evidence="9">
    <location>
        <begin position="450"/>
        <end position="466"/>
    </location>
</feature>
<comment type="subcellular location">
    <subcellularLocation>
        <location evidence="1">Nucleus</location>
    </subcellularLocation>
</comment>
<gene>
    <name evidence="11" type="ORF">MSPICULIGERA_LOCUS11342</name>
</gene>
<feature type="domain" description="C2H2-type" evidence="10">
    <location>
        <begin position="361"/>
        <end position="389"/>
    </location>
</feature>
<feature type="compositionally biased region" description="Polar residues" evidence="9">
    <location>
        <begin position="307"/>
        <end position="320"/>
    </location>
</feature>
<comment type="caution">
    <text evidence="11">The sequence shown here is derived from an EMBL/GenBank/DDBJ whole genome shotgun (WGS) entry which is preliminary data.</text>
</comment>
<feature type="region of interest" description="Disordered" evidence="9">
    <location>
        <begin position="281"/>
        <end position="325"/>
    </location>
</feature>
<evidence type="ECO:0000259" key="10">
    <source>
        <dbReference type="PROSITE" id="PS50157"/>
    </source>
</evidence>
<dbReference type="PANTHER" id="PTHR24406">
    <property type="entry name" value="TRANSCRIPTIONAL REPRESSOR CTCFL-RELATED"/>
    <property type="match status" value="1"/>
</dbReference>
<keyword evidence="12" id="KW-1185">Reference proteome</keyword>
<dbReference type="InterPro" id="IPR050888">
    <property type="entry name" value="ZnF_C2H2-type_TF"/>
</dbReference>
<feature type="region of interest" description="Disordered" evidence="9">
    <location>
        <begin position="425"/>
        <end position="491"/>
    </location>
</feature>
<evidence type="ECO:0000256" key="9">
    <source>
        <dbReference type="SAM" id="MobiDB-lite"/>
    </source>
</evidence>
<dbReference type="EMBL" id="CATQJA010002610">
    <property type="protein sequence ID" value="CAJ0572970.1"/>
    <property type="molecule type" value="Genomic_DNA"/>
</dbReference>
<dbReference type="SUPFAM" id="SSF57667">
    <property type="entry name" value="beta-beta-alpha zinc fingers"/>
    <property type="match status" value="1"/>
</dbReference>
<proteinExistence type="predicted"/>
<keyword evidence="4 7" id="KW-0863">Zinc-finger</keyword>
<sequence length="784" mass="87751">MTGSLQTETPMSQLPELAETLQKDTVSESCKEEMASSTLSALYEHAWMHYGRRRYLCNVCDFSADVQESVVQHLLAHQDTAGVNPKIAKKTTSPTPPRFNQFRVADIMAAGSHGASGADPGNTENSENMDPVAADENMPNDAPNPEAEPPKKEEQRFCGIFGGSRKRKSSTHGSDAKNKAALNKCMECGVTLRGHKCRHISLIRLIDHVRGHLDARGFECNVCGFRHKHGGGIGNHLRTVHNSSGMNFQDKSTPEEQDVLRAALCKNFPLQFEELKEWIVPPPSQGSKHWKRKSVASPDATEDPAEQPTQIRASTKQNDGGTAERNKCTVCGVQLTDAGAPSVRAQKLWGHVRHHFDFKPYGCTVCGVRTKRKESTRLHMRKWHPESEPVVDSTITDAQKEELHEFARRAFPSQIQELETFYDDDAPAGKRRRMDQTAHTSLENARLDEGQPEAEEIAKESEDDSGTEGLETEYTPKATKGSTRKRGKSVPASGLTCKDCGVKVSQTGADWRSVWKHIREHFDYEPYVCCECGYRSSTRVLMYYHHNKFNHPVVDYKGTKDQHDKLIAFAQRAFPAKFDVLKTVLEAEIARFAATAPATSEQPSNNHKTPSGEKNRGGKPAARIHDTRGESAKNASKKKRATIDFSTPSISTVFKKTIVVKEEPRSEPRKIVRPDSARVVKTEPNDDGGSRRGTVKDTRMTELQQAAELQRLRKVLEEKDTELATLRVAMTDPKLVKLRRELELREVELGELKEKQEKVYSQLGRITSENSLLSDEVEALKNRR</sequence>
<feature type="region of interest" description="Disordered" evidence="9">
    <location>
        <begin position="596"/>
        <end position="641"/>
    </location>
</feature>
<dbReference type="AlphaFoldDB" id="A0AA36CQ62"/>
<keyword evidence="5" id="KW-0862">Zinc</keyword>
<evidence type="ECO:0000313" key="12">
    <source>
        <dbReference type="Proteomes" id="UP001177023"/>
    </source>
</evidence>
<dbReference type="InterPro" id="IPR013087">
    <property type="entry name" value="Znf_C2H2_type"/>
</dbReference>
<evidence type="ECO:0000256" key="7">
    <source>
        <dbReference type="PROSITE-ProRule" id="PRU00042"/>
    </source>
</evidence>
<feature type="compositionally biased region" description="Polar residues" evidence="9">
    <location>
        <begin position="597"/>
        <end position="609"/>
    </location>
</feature>
<evidence type="ECO:0000313" key="11">
    <source>
        <dbReference type="EMBL" id="CAJ0572970.1"/>
    </source>
</evidence>
<accession>A0AA36CQ62</accession>
<evidence type="ECO:0000256" key="1">
    <source>
        <dbReference type="ARBA" id="ARBA00004123"/>
    </source>
</evidence>
<evidence type="ECO:0000256" key="8">
    <source>
        <dbReference type="SAM" id="Coils"/>
    </source>
</evidence>
<evidence type="ECO:0000256" key="2">
    <source>
        <dbReference type="ARBA" id="ARBA00022723"/>
    </source>
</evidence>
<dbReference type="GO" id="GO:0005634">
    <property type="term" value="C:nucleus"/>
    <property type="evidence" value="ECO:0007669"/>
    <property type="project" value="UniProtKB-SubCell"/>
</dbReference>
<name>A0AA36CQ62_9BILA</name>
<keyword evidence="3" id="KW-0677">Repeat</keyword>
<feature type="non-terminal residue" evidence="11">
    <location>
        <position position="784"/>
    </location>
</feature>
<dbReference type="GO" id="GO:0008270">
    <property type="term" value="F:zinc ion binding"/>
    <property type="evidence" value="ECO:0007669"/>
    <property type="project" value="UniProtKB-KW"/>
</dbReference>
<feature type="region of interest" description="Disordered" evidence="9">
    <location>
        <begin position="111"/>
        <end position="153"/>
    </location>
</feature>
<keyword evidence="2" id="KW-0479">Metal-binding</keyword>
<evidence type="ECO:0000256" key="3">
    <source>
        <dbReference type="ARBA" id="ARBA00022737"/>
    </source>
</evidence>
<evidence type="ECO:0000256" key="4">
    <source>
        <dbReference type="ARBA" id="ARBA00022771"/>
    </source>
</evidence>
<evidence type="ECO:0000256" key="6">
    <source>
        <dbReference type="ARBA" id="ARBA00023242"/>
    </source>
</evidence>
<protein>
    <recommendedName>
        <fullName evidence="10">C2H2-type domain-containing protein</fullName>
    </recommendedName>
</protein>
<dbReference type="PROSITE" id="PS50157">
    <property type="entry name" value="ZINC_FINGER_C2H2_2"/>
    <property type="match status" value="1"/>
</dbReference>